<dbReference type="AlphaFoldDB" id="A0ABC8JB98"/>
<evidence type="ECO:0000313" key="3">
    <source>
        <dbReference type="EMBL" id="CAH8312906.1"/>
    </source>
</evidence>
<comment type="caution">
    <text evidence="3">The sequence shown here is derived from an EMBL/GenBank/DDBJ whole genome shotgun (WGS) entry which is preliminary data.</text>
</comment>
<dbReference type="PANTHER" id="PTHR44137:SF59">
    <property type="entry name" value="J DOMAIN-CONTAINING PROTEIN"/>
    <property type="match status" value="1"/>
</dbReference>
<feature type="region of interest" description="Disordered" evidence="1">
    <location>
        <begin position="159"/>
        <end position="207"/>
    </location>
</feature>
<dbReference type="InterPro" id="IPR001623">
    <property type="entry name" value="DnaJ_domain"/>
</dbReference>
<gene>
    <name evidence="3" type="ORF">ERUC_LOCUS6343</name>
</gene>
<organism evidence="3 4">
    <name type="scientific">Eruca vesicaria subsp. sativa</name>
    <name type="common">Garden rocket</name>
    <name type="synonym">Eruca sativa</name>
    <dbReference type="NCBI Taxonomy" id="29727"/>
    <lineage>
        <taxon>Eukaryota</taxon>
        <taxon>Viridiplantae</taxon>
        <taxon>Streptophyta</taxon>
        <taxon>Embryophyta</taxon>
        <taxon>Tracheophyta</taxon>
        <taxon>Spermatophyta</taxon>
        <taxon>Magnoliopsida</taxon>
        <taxon>eudicotyledons</taxon>
        <taxon>Gunneridae</taxon>
        <taxon>Pentapetalae</taxon>
        <taxon>rosids</taxon>
        <taxon>malvids</taxon>
        <taxon>Brassicales</taxon>
        <taxon>Brassicaceae</taxon>
        <taxon>Brassiceae</taxon>
        <taxon>Eruca</taxon>
    </lineage>
</organism>
<dbReference type="Proteomes" id="UP001642260">
    <property type="component" value="Unassembled WGS sequence"/>
</dbReference>
<proteinExistence type="predicted"/>
<feature type="region of interest" description="Disordered" evidence="1">
    <location>
        <begin position="314"/>
        <end position="333"/>
    </location>
</feature>
<dbReference type="PANTHER" id="PTHR44137">
    <property type="entry name" value="BNAC03G44070D PROTEIN"/>
    <property type="match status" value="1"/>
</dbReference>
<protein>
    <recommendedName>
        <fullName evidence="2">J domain-containing protein</fullName>
    </recommendedName>
</protein>
<name>A0ABC8JB98_ERUVS</name>
<dbReference type="SMART" id="SM00271">
    <property type="entry name" value="DnaJ"/>
    <property type="match status" value="1"/>
</dbReference>
<sequence length="393" mass="43851">MECNRDEALRAKEIAENKFKMKDLAGAKKFAVKAQTLFPEMEGVSQMLATFNVFIAAETKLNGEADWYGILDANPRDDNETLKKKYRKLALMLHPDKNSSVGADGAFKHVSEAWKFLSDKDKRAAYDRKKSLYTMYHKVSVSSSNSGFCNFPNTSFGSNVRPPPAPKSNPVPTQKKNNPPPTQKSKPVGNAGRSDHHTTAPSSFTPAESDTFWTVCRRCMTQYEYIRTCVNCNVLCPNCLQSFSAVQVPKPGMLSHWSRLNSAKRNLDPKSADSTSSVFSNSKWAFSRTSSAAFAASMVQQVYEKVKKEREEATATEKREKKNAKRKCTTTDSSGTCLKKRKVIGETETGCSGARKVVYHVTGGETGRNMRKLHGTKERASPRLKKKISKERL</sequence>
<evidence type="ECO:0000256" key="1">
    <source>
        <dbReference type="SAM" id="MobiDB-lite"/>
    </source>
</evidence>
<dbReference type="PRINTS" id="PR00625">
    <property type="entry name" value="JDOMAIN"/>
</dbReference>
<feature type="domain" description="J" evidence="2">
    <location>
        <begin position="66"/>
        <end position="130"/>
    </location>
</feature>
<evidence type="ECO:0000313" key="4">
    <source>
        <dbReference type="Proteomes" id="UP001642260"/>
    </source>
</evidence>
<reference evidence="3 4" key="1">
    <citation type="submission" date="2022-03" db="EMBL/GenBank/DDBJ databases">
        <authorList>
            <person name="Macdonald S."/>
            <person name="Ahmed S."/>
            <person name="Newling K."/>
        </authorList>
    </citation>
    <scope>NUCLEOTIDE SEQUENCE [LARGE SCALE GENOMIC DNA]</scope>
</reference>
<dbReference type="PROSITE" id="PS50076">
    <property type="entry name" value="DNAJ_2"/>
    <property type="match status" value="1"/>
</dbReference>
<dbReference type="SUPFAM" id="SSF46565">
    <property type="entry name" value="Chaperone J-domain"/>
    <property type="match status" value="1"/>
</dbReference>
<evidence type="ECO:0000259" key="2">
    <source>
        <dbReference type="PROSITE" id="PS50076"/>
    </source>
</evidence>
<dbReference type="Pfam" id="PF23551">
    <property type="entry name" value="Zn_ribbon_20"/>
    <property type="match status" value="1"/>
</dbReference>
<keyword evidence="4" id="KW-1185">Reference proteome</keyword>
<dbReference type="Pfam" id="PF00226">
    <property type="entry name" value="DnaJ"/>
    <property type="match status" value="1"/>
</dbReference>
<dbReference type="Gene3D" id="1.10.287.110">
    <property type="entry name" value="DnaJ domain"/>
    <property type="match status" value="1"/>
</dbReference>
<dbReference type="InterPro" id="IPR036869">
    <property type="entry name" value="J_dom_sf"/>
</dbReference>
<dbReference type="EMBL" id="CAKOAT010075155">
    <property type="protein sequence ID" value="CAH8312906.1"/>
    <property type="molecule type" value="Genomic_DNA"/>
</dbReference>
<dbReference type="CDD" id="cd06257">
    <property type="entry name" value="DnaJ"/>
    <property type="match status" value="1"/>
</dbReference>
<dbReference type="InterPro" id="IPR056988">
    <property type="entry name" value="Zn_ribbon_pln"/>
</dbReference>
<feature type="region of interest" description="Disordered" evidence="1">
    <location>
        <begin position="365"/>
        <end position="393"/>
    </location>
</feature>
<feature type="compositionally biased region" description="Basic residues" evidence="1">
    <location>
        <begin position="382"/>
        <end position="393"/>
    </location>
</feature>
<accession>A0ABC8JB98</accession>